<evidence type="ECO:0000313" key="2">
    <source>
        <dbReference type="EMBL" id="VVA33938.1"/>
    </source>
</evidence>
<gene>
    <name evidence="2" type="ORF">ALMOND_2B010281</name>
</gene>
<feature type="compositionally biased region" description="Basic and acidic residues" evidence="1">
    <location>
        <begin position="52"/>
        <end position="69"/>
    </location>
</feature>
<proteinExistence type="predicted"/>
<accession>A0A5E4G2V9</accession>
<dbReference type="InParanoid" id="A0A5E4G2V9"/>
<dbReference type="EMBL" id="CABIKO010000310">
    <property type="protein sequence ID" value="VVA33938.1"/>
    <property type="molecule type" value="Genomic_DNA"/>
</dbReference>
<protein>
    <submittedName>
        <fullName evidence="2">Uncharacterized protein</fullName>
    </submittedName>
</protein>
<feature type="region of interest" description="Disordered" evidence="1">
    <location>
        <begin position="51"/>
        <end position="81"/>
    </location>
</feature>
<evidence type="ECO:0000256" key="1">
    <source>
        <dbReference type="SAM" id="MobiDB-lite"/>
    </source>
</evidence>
<organism evidence="2 3">
    <name type="scientific">Prunus dulcis</name>
    <name type="common">Almond</name>
    <name type="synonym">Amygdalus dulcis</name>
    <dbReference type="NCBI Taxonomy" id="3755"/>
    <lineage>
        <taxon>Eukaryota</taxon>
        <taxon>Viridiplantae</taxon>
        <taxon>Streptophyta</taxon>
        <taxon>Embryophyta</taxon>
        <taxon>Tracheophyta</taxon>
        <taxon>Spermatophyta</taxon>
        <taxon>Magnoliopsida</taxon>
        <taxon>eudicotyledons</taxon>
        <taxon>Gunneridae</taxon>
        <taxon>Pentapetalae</taxon>
        <taxon>rosids</taxon>
        <taxon>fabids</taxon>
        <taxon>Rosales</taxon>
        <taxon>Rosaceae</taxon>
        <taxon>Amygdaloideae</taxon>
        <taxon>Amygdaleae</taxon>
        <taxon>Prunus</taxon>
    </lineage>
</organism>
<evidence type="ECO:0000313" key="3">
    <source>
        <dbReference type="Proteomes" id="UP000327085"/>
    </source>
</evidence>
<dbReference type="AlphaFoldDB" id="A0A5E4G2V9"/>
<sequence>MGGEGGVSSVCCARWRTRRLRPCLCQWLPLSVENSTVEVGDDDGCCWGLEKWPPRSKEKRNTERKREAGNEVSNDVGKGLSRRRAKRGAAVVVGAGSRDGGAGYYWPIG</sequence>
<reference evidence="3" key="1">
    <citation type="journal article" date="2020" name="Plant J.">
        <title>Transposons played a major role in the diversification between the closely related almond and peach genomes: results from the almond genome sequence.</title>
        <authorList>
            <person name="Alioto T."/>
            <person name="Alexiou K.G."/>
            <person name="Bardil A."/>
            <person name="Barteri F."/>
            <person name="Castanera R."/>
            <person name="Cruz F."/>
            <person name="Dhingra A."/>
            <person name="Duval H."/>
            <person name="Fernandez I Marti A."/>
            <person name="Frias L."/>
            <person name="Galan B."/>
            <person name="Garcia J.L."/>
            <person name="Howad W."/>
            <person name="Gomez-Garrido J."/>
            <person name="Gut M."/>
            <person name="Julca I."/>
            <person name="Morata J."/>
            <person name="Puigdomenech P."/>
            <person name="Ribeca P."/>
            <person name="Rubio Cabetas M.J."/>
            <person name="Vlasova A."/>
            <person name="Wirthensohn M."/>
            <person name="Garcia-Mas J."/>
            <person name="Gabaldon T."/>
            <person name="Casacuberta J.M."/>
            <person name="Arus P."/>
        </authorList>
    </citation>
    <scope>NUCLEOTIDE SEQUENCE [LARGE SCALE GENOMIC DNA]</scope>
    <source>
        <strain evidence="3">cv. Texas</strain>
    </source>
</reference>
<name>A0A5E4G2V9_PRUDU</name>
<dbReference type="Proteomes" id="UP000327085">
    <property type="component" value="Chromosome 4"/>
</dbReference>
<dbReference type="Gramene" id="VVA33938">
    <property type="protein sequence ID" value="VVA33938"/>
    <property type="gene ID" value="Prudul26B010281"/>
</dbReference>